<gene>
    <name evidence="7" type="ORF">SAMN05443248_7782</name>
</gene>
<dbReference type="InterPro" id="IPR050393">
    <property type="entry name" value="MFP_Efflux_Pump"/>
</dbReference>
<dbReference type="Gene3D" id="2.40.30.170">
    <property type="match status" value="1"/>
</dbReference>
<dbReference type="SUPFAM" id="SSF111369">
    <property type="entry name" value="HlyD-like secretion proteins"/>
    <property type="match status" value="1"/>
</dbReference>
<evidence type="ECO:0000313" key="7">
    <source>
        <dbReference type="EMBL" id="SHI05367.1"/>
    </source>
</evidence>
<evidence type="ECO:0000259" key="6">
    <source>
        <dbReference type="Pfam" id="PF25963"/>
    </source>
</evidence>
<dbReference type="Pfam" id="PF25917">
    <property type="entry name" value="BSH_RND"/>
    <property type="match status" value="1"/>
</dbReference>
<keyword evidence="3" id="KW-1133">Transmembrane helix</keyword>
<dbReference type="EMBL" id="LT670817">
    <property type="protein sequence ID" value="SHI05367.1"/>
    <property type="molecule type" value="Genomic_DNA"/>
</dbReference>
<organism evidence="7 8">
    <name type="scientific">Bradyrhizobium erythrophlei</name>
    <dbReference type="NCBI Taxonomy" id="1437360"/>
    <lineage>
        <taxon>Bacteria</taxon>
        <taxon>Pseudomonadati</taxon>
        <taxon>Pseudomonadota</taxon>
        <taxon>Alphaproteobacteria</taxon>
        <taxon>Hyphomicrobiales</taxon>
        <taxon>Nitrobacteraceae</taxon>
        <taxon>Bradyrhizobium</taxon>
    </lineage>
</organism>
<dbReference type="Gene3D" id="2.40.50.100">
    <property type="match status" value="1"/>
</dbReference>
<dbReference type="NCBIfam" id="TIGR01730">
    <property type="entry name" value="RND_mfp"/>
    <property type="match status" value="1"/>
</dbReference>
<dbReference type="Pfam" id="PF25963">
    <property type="entry name" value="Beta-barrel_AAEA"/>
    <property type="match status" value="1"/>
</dbReference>
<dbReference type="OrthoDB" id="9811754at2"/>
<dbReference type="GO" id="GO:0016020">
    <property type="term" value="C:membrane"/>
    <property type="evidence" value="ECO:0007669"/>
    <property type="project" value="InterPro"/>
</dbReference>
<dbReference type="AlphaFoldDB" id="A0A1M5XZX9"/>
<keyword evidence="4" id="KW-0472">Membrane</keyword>
<evidence type="ECO:0000256" key="2">
    <source>
        <dbReference type="ARBA" id="ARBA00022692"/>
    </source>
</evidence>
<dbReference type="InterPro" id="IPR058634">
    <property type="entry name" value="AaeA-lik-b-barrel"/>
</dbReference>
<accession>A0A1M5XZX9</accession>
<dbReference type="InterPro" id="IPR006143">
    <property type="entry name" value="RND_pump_MFP"/>
</dbReference>
<feature type="domain" description="p-hydroxybenzoic acid efflux pump subunit AaeA-like beta-barrel" evidence="6">
    <location>
        <begin position="186"/>
        <end position="284"/>
    </location>
</feature>
<dbReference type="RefSeq" id="WP_154072723.1">
    <property type="nucleotide sequence ID" value="NZ_LT670817.1"/>
</dbReference>
<dbReference type="GO" id="GO:0022857">
    <property type="term" value="F:transmembrane transporter activity"/>
    <property type="evidence" value="ECO:0007669"/>
    <property type="project" value="InterPro"/>
</dbReference>
<protein>
    <submittedName>
        <fullName evidence="7">RND family efflux transporter, MFP subunit</fullName>
    </submittedName>
</protein>
<reference evidence="7 8" key="1">
    <citation type="submission" date="2016-11" db="EMBL/GenBank/DDBJ databases">
        <authorList>
            <person name="Jaros S."/>
            <person name="Januszkiewicz K."/>
            <person name="Wedrychowicz H."/>
        </authorList>
    </citation>
    <scope>NUCLEOTIDE SEQUENCE [LARGE SCALE GENOMIC DNA]</scope>
    <source>
        <strain evidence="7 8">GAS138</strain>
    </source>
</reference>
<proteinExistence type="inferred from homology"/>
<comment type="similarity">
    <text evidence="1">Belongs to the membrane fusion protein (MFP) (TC 8.A.1) family.</text>
</comment>
<feature type="domain" description="Multidrug resistance protein MdtA-like barrel-sandwich hybrid" evidence="5">
    <location>
        <begin position="43"/>
        <end position="181"/>
    </location>
</feature>
<evidence type="ECO:0000259" key="5">
    <source>
        <dbReference type="Pfam" id="PF25917"/>
    </source>
</evidence>
<sequence>MKTIARVLITLVLVSAGSVAGYELWDYYMLSPWTRDARVQADVVSIAPDVSGFVEDLKVKDNQFVHKGDVLFVLDQERYTRALASAEANAAARQAEMGMRQHEAARRAKLTTLSISVEAQDDAMLTANIAAASYQQALVDRSTAQLNLDRTVVRAPVNGFVTNLTLDTGQYASIGTKVMALIDSDSYRVTGYFEETKIPAVKQSGGDVDIYLMSGGPLLRGHVDSISRGITDRDNPAGPELLANANPTFEWVRLAQRIPVRIHIDDVPKGVLISSGMTCTVVVQAAPHQRAILAALRGWHTAAREAPNGHGRVGLRADSASDAANLQRSFR</sequence>
<dbReference type="InterPro" id="IPR058625">
    <property type="entry name" value="MdtA-like_BSH"/>
</dbReference>
<dbReference type="Proteomes" id="UP000189796">
    <property type="component" value="Chromosome I"/>
</dbReference>
<dbReference type="PANTHER" id="PTHR30367:SF12">
    <property type="entry name" value="P-HYDROXYBENZOIC ACID EFFLUX PUMP SUBUNIT AAEA"/>
    <property type="match status" value="1"/>
</dbReference>
<name>A0A1M5XZX9_9BRAD</name>
<keyword evidence="2" id="KW-0812">Transmembrane</keyword>
<evidence type="ECO:0000256" key="3">
    <source>
        <dbReference type="ARBA" id="ARBA00022989"/>
    </source>
</evidence>
<dbReference type="PANTHER" id="PTHR30367">
    <property type="entry name" value="P-HYDROXYBENZOIC ACID EFFLUX PUMP SUBUNIT AAEA-RELATED"/>
    <property type="match status" value="1"/>
</dbReference>
<evidence type="ECO:0000256" key="4">
    <source>
        <dbReference type="ARBA" id="ARBA00023136"/>
    </source>
</evidence>
<evidence type="ECO:0000256" key="1">
    <source>
        <dbReference type="ARBA" id="ARBA00009477"/>
    </source>
</evidence>
<evidence type="ECO:0000313" key="8">
    <source>
        <dbReference type="Proteomes" id="UP000189796"/>
    </source>
</evidence>